<organism>
    <name type="scientific">Culex quinquefasciatus</name>
    <name type="common">Southern house mosquito</name>
    <name type="synonym">Culex pungens</name>
    <dbReference type="NCBI Taxonomy" id="7176"/>
    <lineage>
        <taxon>Eukaryota</taxon>
        <taxon>Metazoa</taxon>
        <taxon>Ecdysozoa</taxon>
        <taxon>Arthropoda</taxon>
        <taxon>Hexapoda</taxon>
        <taxon>Insecta</taxon>
        <taxon>Pterygota</taxon>
        <taxon>Neoptera</taxon>
        <taxon>Endopterygota</taxon>
        <taxon>Diptera</taxon>
        <taxon>Nematocera</taxon>
        <taxon>Culicoidea</taxon>
        <taxon>Culicidae</taxon>
        <taxon>Culicinae</taxon>
        <taxon>Culicini</taxon>
        <taxon>Culex</taxon>
        <taxon>Culex</taxon>
    </lineage>
</organism>
<evidence type="ECO:0000256" key="1">
    <source>
        <dbReference type="ARBA" id="ARBA00001973"/>
    </source>
</evidence>
<keyword evidence="8" id="KW-0503">Monooxygenase</keyword>
<evidence type="ECO:0000259" key="10">
    <source>
        <dbReference type="PROSITE" id="PS00498"/>
    </source>
</evidence>
<dbReference type="EnsemblMetazoa" id="CPIJ016564-RA">
    <property type="protein sequence ID" value="CPIJ016564-PA"/>
    <property type="gene ID" value="CPIJ016564"/>
</dbReference>
<comment type="similarity">
    <text evidence="3">Belongs to the tyrosinase family.</text>
</comment>
<evidence type="ECO:0000313" key="11">
    <source>
        <dbReference type="EMBL" id="EDS44936.1"/>
    </source>
</evidence>
<dbReference type="Gene3D" id="1.20.1370.10">
    <property type="entry name" value="Hemocyanin, N-terminal domain"/>
    <property type="match status" value="1"/>
</dbReference>
<keyword evidence="7" id="KW-0186">Copper</keyword>
<dbReference type="InterPro" id="IPR005204">
    <property type="entry name" value="Hemocyanin_N"/>
</dbReference>
<dbReference type="OMA" id="YMLEMDK"/>
<reference evidence="12" key="2">
    <citation type="submission" date="2020-05" db="UniProtKB">
        <authorList>
            <consortium name="EnsemblMetazoa"/>
        </authorList>
    </citation>
    <scope>IDENTIFICATION</scope>
    <source>
        <strain evidence="12">JHB</strain>
    </source>
</reference>
<dbReference type="SUPFAM" id="SSF48050">
    <property type="entry name" value="Hemocyanin, N-terminal domain"/>
    <property type="match status" value="1"/>
</dbReference>
<evidence type="ECO:0000256" key="5">
    <source>
        <dbReference type="ARBA" id="ARBA00022723"/>
    </source>
</evidence>
<evidence type="ECO:0000256" key="9">
    <source>
        <dbReference type="ARBA" id="ARBA00023157"/>
    </source>
</evidence>
<dbReference type="InterPro" id="IPR008922">
    <property type="entry name" value="Di-copper_centre_dom_sf"/>
</dbReference>
<dbReference type="VEuPathDB" id="VectorBase:CPIJ016564"/>
<keyword evidence="6" id="KW-0560">Oxidoreductase</keyword>
<comment type="subcellular location">
    <subcellularLocation>
        <location evidence="2">Secreted</location>
    </subcellularLocation>
</comment>
<dbReference type="EMBL" id="DS232708">
    <property type="protein sequence ID" value="EDS44936.1"/>
    <property type="molecule type" value="Genomic_DNA"/>
</dbReference>
<dbReference type="SUPFAM" id="SSF81296">
    <property type="entry name" value="E set domains"/>
    <property type="match status" value="1"/>
</dbReference>
<dbReference type="PROSITE" id="PS00498">
    <property type="entry name" value="TYROSINASE_2"/>
    <property type="match status" value="1"/>
</dbReference>
<dbReference type="PRINTS" id="PR00187">
    <property type="entry name" value="HAEMOCYANIN"/>
</dbReference>
<dbReference type="PROSITE" id="PS00210">
    <property type="entry name" value="HEMOCYANIN_2"/>
    <property type="match status" value="1"/>
</dbReference>
<dbReference type="GO" id="GO:0005576">
    <property type="term" value="C:extracellular region"/>
    <property type="evidence" value="ECO:0007669"/>
    <property type="project" value="UniProtKB-SubCell"/>
</dbReference>
<dbReference type="Gene3D" id="1.10.1280.10">
    <property type="entry name" value="Di-copper center containing domain from catechol oxidase"/>
    <property type="match status" value="1"/>
</dbReference>
<dbReference type="VEuPathDB" id="VectorBase:CQUJHB016420"/>
<evidence type="ECO:0000256" key="2">
    <source>
        <dbReference type="ARBA" id="ARBA00004613"/>
    </source>
</evidence>
<dbReference type="InterPro" id="IPR037020">
    <property type="entry name" value="Hemocyanin_C_sf"/>
</dbReference>
<dbReference type="InterPro" id="IPR005203">
    <property type="entry name" value="Hemocyanin_C"/>
</dbReference>
<dbReference type="Proteomes" id="UP000002320">
    <property type="component" value="Unassembled WGS sequence"/>
</dbReference>
<evidence type="ECO:0000256" key="4">
    <source>
        <dbReference type="ARBA" id="ARBA00022525"/>
    </source>
</evidence>
<name>B0XCP0_CULQU</name>
<dbReference type="InterPro" id="IPR036697">
    <property type="entry name" value="Hemocyanin_N_sf"/>
</dbReference>
<dbReference type="PANTHER" id="PTHR11511">
    <property type="entry name" value="LARVAL STORAGE PROTEIN/PHENOLOXIDASE"/>
    <property type="match status" value="1"/>
</dbReference>
<protein>
    <submittedName>
        <fullName evidence="11 12">Prophenoloxidase</fullName>
    </submittedName>
</protein>
<keyword evidence="4" id="KW-0964">Secreted</keyword>
<keyword evidence="13" id="KW-1185">Reference proteome</keyword>
<dbReference type="GO" id="GO:0004097">
    <property type="term" value="F:catechol oxidase activity"/>
    <property type="evidence" value="ECO:0007669"/>
    <property type="project" value="UniProtKB-ARBA"/>
</dbReference>
<reference evidence="11" key="1">
    <citation type="submission" date="2007-03" db="EMBL/GenBank/DDBJ databases">
        <title>Annotation of Culex pipiens quinquefasciatus.</title>
        <authorList>
            <consortium name="The Broad Institute Genome Sequencing Platform"/>
            <person name="Atkinson P.W."/>
            <person name="Hemingway J."/>
            <person name="Christensen B.M."/>
            <person name="Higgs S."/>
            <person name="Kodira C."/>
            <person name="Hannick L."/>
            <person name="Megy K."/>
            <person name="O'Leary S."/>
            <person name="Pearson M."/>
            <person name="Haas B.J."/>
            <person name="Mauceli E."/>
            <person name="Wortman J.R."/>
            <person name="Lee N.H."/>
            <person name="Guigo R."/>
            <person name="Stanke M."/>
            <person name="Alvarado L."/>
            <person name="Amedeo P."/>
            <person name="Antoine C.H."/>
            <person name="Arensburger P."/>
            <person name="Bidwell S.L."/>
            <person name="Crawford M."/>
            <person name="Camaro F."/>
            <person name="Devon K."/>
            <person name="Engels R."/>
            <person name="Hammond M."/>
            <person name="Howarth C."/>
            <person name="Koehrsen M."/>
            <person name="Lawson D."/>
            <person name="Montgomery P."/>
            <person name="Nene V."/>
            <person name="Nusbaum C."/>
            <person name="Puiu D."/>
            <person name="Romero-Severson J."/>
            <person name="Severson D.W."/>
            <person name="Shumway M."/>
            <person name="Sisk P."/>
            <person name="Stolte C."/>
            <person name="Zeng Q."/>
            <person name="Eisenstadt E."/>
            <person name="Fraser-Liggett C."/>
            <person name="Strausberg R."/>
            <person name="Galagan J."/>
            <person name="Birren B."/>
            <person name="Collins F.H."/>
        </authorList>
    </citation>
    <scope>NUCLEOTIDE SEQUENCE [LARGE SCALE GENOMIC DNA]</scope>
    <source>
        <strain evidence="11">JHB</strain>
    </source>
</reference>
<dbReference type="Gene3D" id="2.60.40.1520">
    <property type="entry name" value="Hemocyanin, C-terminal domain"/>
    <property type="match status" value="1"/>
</dbReference>
<sequence length="684" mass="79005">MSDWKTGFLCLMTRPWEPLFYPRYGGKTYMSLPESYFSDRYRPIAGSIADRFGSTTPYHVNVKQTELPDLSYAEAVPRHAFYNLFSTAQRRIAGKLVEDFMKQPDPETLLSVASYARDRLNPTLFQYALSVTLLHRKDTGQVSMPSLLELFPQRFIDPLALPKLREEGFIVDLPQRMAIEIPMNFTASEAELEQRVAYFREDIGVNLHHWHWHLVYPMDGPLEVVRKDRRGELFYYMHRQMVARYSAERYCNFLPPIQPLNNFRMPIGEAYFPKILNSALNRTFSSRPKDFVPSHVNRPADDAVGTILEVETWLRRYFEAVDSGAVLLPNGERLTLDETTGIDIIGNLLENTILSVNIPHYGNIHSLLHVIIAYIHDPDNVYLEGPAPMGDTATAMRDPVFYRLHLFVDDLIEHYKRKLIPYSMQELGFPGITIRDVSVQISTGKAAVNRLLTYWQRSQVDLGVGLDFGPQGSVLATFTHLQHAPFVYRINVVNDMQKNRRGTVRIFLAPIYQGFGEPLTFDKQRRFVIELDKFTVNLIPGMNNITRRSDESSVTIPFERSFQRKDVAFFPGTERQQFCNCGWPDHMLLPKGNAEGVPYDLFVMVSDYKNDTVNQKFDETDCNDSHSYCGLRDRLYPDRRAMGFPFDRTVPKDVLHMEDFTKQFSNMKRTVVEVRFTNTVISKT</sequence>
<dbReference type="STRING" id="7176.B0XCP0"/>
<dbReference type="PROSITE" id="PS00209">
    <property type="entry name" value="HEMOCYANIN_1"/>
    <property type="match status" value="1"/>
</dbReference>
<dbReference type="InterPro" id="IPR014756">
    <property type="entry name" value="Ig_E-set"/>
</dbReference>
<keyword evidence="5" id="KW-0479">Metal-binding</keyword>
<dbReference type="Pfam" id="PF00372">
    <property type="entry name" value="Hemocyanin_M"/>
    <property type="match status" value="1"/>
</dbReference>
<dbReference type="Pfam" id="PF03722">
    <property type="entry name" value="Hemocyanin_N"/>
    <property type="match status" value="1"/>
</dbReference>
<evidence type="ECO:0000256" key="3">
    <source>
        <dbReference type="ARBA" id="ARBA00009928"/>
    </source>
</evidence>
<dbReference type="Pfam" id="PF03723">
    <property type="entry name" value="Hemocyanin_C"/>
    <property type="match status" value="1"/>
</dbReference>
<evidence type="ECO:0000256" key="8">
    <source>
        <dbReference type="ARBA" id="ARBA00023033"/>
    </source>
</evidence>
<evidence type="ECO:0000313" key="12">
    <source>
        <dbReference type="EnsemblMetazoa" id="CPIJ016564-PA"/>
    </source>
</evidence>
<evidence type="ECO:0000256" key="6">
    <source>
        <dbReference type="ARBA" id="ARBA00023002"/>
    </source>
</evidence>
<evidence type="ECO:0000256" key="7">
    <source>
        <dbReference type="ARBA" id="ARBA00023008"/>
    </source>
</evidence>
<keyword evidence="9" id="KW-1015">Disulfide bond</keyword>
<dbReference type="KEGG" id="cqu:CpipJ_CPIJ016564"/>
<dbReference type="InterPro" id="IPR002227">
    <property type="entry name" value="Tyrosinase_Cu-bd"/>
</dbReference>
<evidence type="ECO:0000313" key="13">
    <source>
        <dbReference type="Proteomes" id="UP000002320"/>
    </source>
</evidence>
<gene>
    <name evidence="12" type="primary">6050894</name>
    <name evidence="11" type="ORF">CpipJ_CPIJ016564</name>
</gene>
<dbReference type="PANTHER" id="PTHR11511:SF24">
    <property type="entry name" value="GH04080P"/>
    <property type="match status" value="1"/>
</dbReference>
<dbReference type="InterPro" id="IPR013788">
    <property type="entry name" value="Hemocyanin/hexamerin"/>
</dbReference>
<proteinExistence type="inferred from homology"/>
<feature type="domain" description="Tyrosinase copper-binding" evidence="10">
    <location>
        <begin position="398"/>
        <end position="409"/>
    </location>
</feature>
<dbReference type="AlphaFoldDB" id="B0XCP0"/>
<dbReference type="FunFam" id="2.60.40.1520:FF:000001">
    <property type="entry name" value="Hemocyanin subunit 2"/>
    <property type="match status" value="1"/>
</dbReference>
<dbReference type="InterPro" id="IPR000896">
    <property type="entry name" value="Hemocyanin/hexamerin_mid_dom"/>
</dbReference>
<dbReference type="HOGENOM" id="CLU_012213_0_1_1"/>
<accession>B0XCP0</accession>
<dbReference type="OrthoDB" id="8119704at2759"/>
<dbReference type="GO" id="GO:0046872">
    <property type="term" value="F:metal ion binding"/>
    <property type="evidence" value="ECO:0007669"/>
    <property type="project" value="UniProtKB-KW"/>
</dbReference>
<comment type="cofactor">
    <cofactor evidence="1">
        <name>Cu(2+)</name>
        <dbReference type="ChEBI" id="CHEBI:29036"/>
    </cofactor>
</comment>
<dbReference type="InParanoid" id="B0XCP0"/>
<dbReference type="eggNOG" id="ENOG502S0I4">
    <property type="taxonomic scope" value="Eukaryota"/>
</dbReference>
<dbReference type="SUPFAM" id="SSF48056">
    <property type="entry name" value="Di-copper centre-containing domain"/>
    <property type="match status" value="1"/>
</dbReference>